<gene>
    <name evidence="2" type="ORF">AB0C36_20720</name>
</gene>
<comment type="caution">
    <text evidence="2">The sequence shown here is derived from an EMBL/GenBank/DDBJ whole genome shotgun (WGS) entry which is preliminary data.</text>
</comment>
<dbReference type="InterPro" id="IPR020825">
    <property type="entry name" value="Phe-tRNA_synthase-like_B3/B4"/>
</dbReference>
<keyword evidence="3" id="KW-1185">Reference proteome</keyword>
<dbReference type="RefSeq" id="WP_358356066.1">
    <property type="nucleotide sequence ID" value="NZ_JBEZFP010000053.1"/>
</dbReference>
<evidence type="ECO:0000313" key="3">
    <source>
        <dbReference type="Proteomes" id="UP001551482"/>
    </source>
</evidence>
<keyword evidence="2" id="KW-0436">Ligase</keyword>
<feature type="domain" description="B3/B4 tRNA-binding" evidence="1">
    <location>
        <begin position="69"/>
        <end position="220"/>
    </location>
</feature>
<dbReference type="Pfam" id="PF03483">
    <property type="entry name" value="B3_4"/>
    <property type="match status" value="1"/>
</dbReference>
<dbReference type="Gene3D" id="3.50.40.10">
    <property type="entry name" value="Phenylalanyl-trna Synthetase, Chain B, domain 3"/>
    <property type="match status" value="1"/>
</dbReference>
<organism evidence="2 3">
    <name type="scientific">Streptodolium elevatio</name>
    <dbReference type="NCBI Taxonomy" id="3157996"/>
    <lineage>
        <taxon>Bacteria</taxon>
        <taxon>Bacillati</taxon>
        <taxon>Actinomycetota</taxon>
        <taxon>Actinomycetes</taxon>
        <taxon>Kitasatosporales</taxon>
        <taxon>Streptomycetaceae</taxon>
        <taxon>Streptodolium</taxon>
    </lineage>
</organism>
<accession>A0ABV3DKG3</accession>
<proteinExistence type="predicted"/>
<sequence length="235" mass="24865">MPTTPDLDRVVASVLVDPAVHALRPDFAVLVVAVDGLPGGPADAWSGGLLKAAAESAADLDVTADPHIAAWREAYTAFGAKPNRTRNSAEALIRRAGAGLPEVNRIVDAYNAVSVAHRLPVGGEDLDAYSGAPRLIRATGTEPFETVANGEPAVEHPSAGEVVWADDLGVTCRRWNHRQCTRTRITESTTRALFLFERLAPMPLDAVQAAADELLAELAAQSPALRTARRLTGPV</sequence>
<dbReference type="GO" id="GO:0016874">
    <property type="term" value="F:ligase activity"/>
    <property type="evidence" value="ECO:0007669"/>
    <property type="project" value="UniProtKB-KW"/>
</dbReference>
<dbReference type="Proteomes" id="UP001551482">
    <property type="component" value="Unassembled WGS sequence"/>
</dbReference>
<dbReference type="SMART" id="SM00873">
    <property type="entry name" value="B3_4"/>
    <property type="match status" value="1"/>
</dbReference>
<dbReference type="SUPFAM" id="SSF56037">
    <property type="entry name" value="PheT/TilS domain"/>
    <property type="match status" value="1"/>
</dbReference>
<dbReference type="InterPro" id="IPR005146">
    <property type="entry name" value="B3/B4_tRNA-bd"/>
</dbReference>
<evidence type="ECO:0000259" key="1">
    <source>
        <dbReference type="SMART" id="SM00873"/>
    </source>
</evidence>
<evidence type="ECO:0000313" key="2">
    <source>
        <dbReference type="EMBL" id="MEU8135927.1"/>
    </source>
</evidence>
<protein>
    <submittedName>
        <fullName evidence="2">Phenylalanine--tRNA ligase beta subunit-related protein</fullName>
    </submittedName>
</protein>
<dbReference type="EMBL" id="JBEZFP010000053">
    <property type="protein sequence ID" value="MEU8135927.1"/>
    <property type="molecule type" value="Genomic_DNA"/>
</dbReference>
<reference evidence="2 3" key="1">
    <citation type="submission" date="2024-06" db="EMBL/GenBank/DDBJ databases">
        <title>The Natural Products Discovery Center: Release of the First 8490 Sequenced Strains for Exploring Actinobacteria Biosynthetic Diversity.</title>
        <authorList>
            <person name="Kalkreuter E."/>
            <person name="Kautsar S.A."/>
            <person name="Yang D."/>
            <person name="Bader C.D."/>
            <person name="Teijaro C.N."/>
            <person name="Fluegel L."/>
            <person name="Davis C.M."/>
            <person name="Simpson J.R."/>
            <person name="Lauterbach L."/>
            <person name="Steele A.D."/>
            <person name="Gui C."/>
            <person name="Meng S."/>
            <person name="Li G."/>
            <person name="Viehrig K."/>
            <person name="Ye F."/>
            <person name="Su P."/>
            <person name="Kiefer A.F."/>
            <person name="Nichols A."/>
            <person name="Cepeda A.J."/>
            <person name="Yan W."/>
            <person name="Fan B."/>
            <person name="Jiang Y."/>
            <person name="Adhikari A."/>
            <person name="Zheng C.-J."/>
            <person name="Schuster L."/>
            <person name="Cowan T.M."/>
            <person name="Smanski M.J."/>
            <person name="Chevrette M.G."/>
            <person name="De Carvalho L.P.S."/>
            <person name="Shen B."/>
        </authorList>
    </citation>
    <scope>NUCLEOTIDE SEQUENCE [LARGE SCALE GENOMIC DNA]</scope>
    <source>
        <strain evidence="2 3">NPDC048946</strain>
    </source>
</reference>
<dbReference type="PANTHER" id="PTHR39209:SF2">
    <property type="entry name" value="CYTOPLASMIC PROTEIN"/>
    <property type="match status" value="1"/>
</dbReference>
<name>A0ABV3DKG3_9ACTN</name>
<dbReference type="PANTHER" id="PTHR39209">
    <property type="match status" value="1"/>
</dbReference>